<dbReference type="PANTHER" id="PTHR47420:SF3">
    <property type="entry name" value="HISTONE-LYSINE N-METHYLTRANSFERASE ASHR2"/>
    <property type="match status" value="1"/>
</dbReference>
<dbReference type="SUPFAM" id="SSF82199">
    <property type="entry name" value="SET domain"/>
    <property type="match status" value="1"/>
</dbReference>
<dbReference type="InterPro" id="IPR046341">
    <property type="entry name" value="SET_dom_sf"/>
</dbReference>
<dbReference type="SMART" id="SM00317">
    <property type="entry name" value="SET"/>
    <property type="match status" value="1"/>
</dbReference>
<keyword evidence="4" id="KW-1185">Reference proteome</keyword>
<evidence type="ECO:0000259" key="2">
    <source>
        <dbReference type="PROSITE" id="PS50280"/>
    </source>
</evidence>
<accession>A0ABD1YA47</accession>
<dbReference type="Gene3D" id="1.10.220.160">
    <property type="match status" value="1"/>
</dbReference>
<dbReference type="EMBL" id="JBHFFA010000006">
    <property type="protein sequence ID" value="KAL2623568.1"/>
    <property type="molecule type" value="Genomic_DNA"/>
</dbReference>
<evidence type="ECO:0000313" key="4">
    <source>
        <dbReference type="Proteomes" id="UP001605036"/>
    </source>
</evidence>
<evidence type="ECO:0000313" key="3">
    <source>
        <dbReference type="EMBL" id="KAL2623568.1"/>
    </source>
</evidence>
<comment type="caution">
    <text evidence="3">The sequence shown here is derived from an EMBL/GenBank/DDBJ whole genome shotgun (WGS) entry which is preliminary data.</text>
</comment>
<dbReference type="InterPro" id="IPR044238">
    <property type="entry name" value="ASHR2-like"/>
</dbReference>
<dbReference type="Gene3D" id="6.10.140.2220">
    <property type="match status" value="1"/>
</dbReference>
<dbReference type="PANTHER" id="PTHR47420">
    <property type="entry name" value="HISTONE-LYSINE N-METHYLTRANSFERASE ASHR2"/>
    <property type="match status" value="1"/>
</dbReference>
<gene>
    <name evidence="3" type="ORF">R1flu_003773</name>
</gene>
<organism evidence="3 4">
    <name type="scientific">Riccia fluitans</name>
    <dbReference type="NCBI Taxonomy" id="41844"/>
    <lineage>
        <taxon>Eukaryota</taxon>
        <taxon>Viridiplantae</taxon>
        <taxon>Streptophyta</taxon>
        <taxon>Embryophyta</taxon>
        <taxon>Marchantiophyta</taxon>
        <taxon>Marchantiopsida</taxon>
        <taxon>Marchantiidae</taxon>
        <taxon>Marchantiales</taxon>
        <taxon>Ricciaceae</taxon>
        <taxon>Riccia</taxon>
    </lineage>
</organism>
<dbReference type="Pfam" id="PF00856">
    <property type="entry name" value="SET"/>
    <property type="match status" value="1"/>
</dbReference>
<evidence type="ECO:0000256" key="1">
    <source>
        <dbReference type="SAM" id="MobiDB-lite"/>
    </source>
</evidence>
<dbReference type="Proteomes" id="UP001605036">
    <property type="component" value="Unassembled WGS sequence"/>
</dbReference>
<feature type="compositionally biased region" description="Acidic residues" evidence="1">
    <location>
        <begin position="280"/>
        <end position="297"/>
    </location>
</feature>
<sequence>MANAEMFKCIELPGRGRALVTTRRVRAGEIVLKDSPSLLYVVSTAFERFCGNCLRICPDSDLADCGLVKFCSAECCVTFPKDLCSALGQLKETEFDSEEENQARFLLAAYHLQLVSPEEFEKLLLLEGEGKVDDEGVSKLHGFVENAVKSWPWTSQRKLSPKLTTDLLAKEARNGFGLMAPCEKIGERSVRGYGLYTTAAFINHECLPNCCRFEYVDKPGKSNTDIFIRAMHDILPETEICISYFPVNWPYDLRQDKLEKEYGFKCSCERCDTEQGWSDGEGEEGEEEEELQDQDESSLEKVVGQLQLKASSFPNEEEKNGEAEVEEVYAEEDDDFHHAMFFVKYLCPVDDCGGTMAPIPQELDLKQEKSGDDDGDLFLTMECNMCGHIRTGDEFRKDLEENSILE</sequence>
<dbReference type="InterPro" id="IPR001214">
    <property type="entry name" value="SET_dom"/>
</dbReference>
<dbReference type="AlphaFoldDB" id="A0ABD1YA47"/>
<protein>
    <recommendedName>
        <fullName evidence="2">SET domain-containing protein</fullName>
    </recommendedName>
</protein>
<reference evidence="3 4" key="1">
    <citation type="submission" date="2024-09" db="EMBL/GenBank/DDBJ databases">
        <title>Chromosome-scale assembly of Riccia fluitans.</title>
        <authorList>
            <person name="Paukszto L."/>
            <person name="Sawicki J."/>
            <person name="Karawczyk K."/>
            <person name="Piernik-Szablinska J."/>
            <person name="Szczecinska M."/>
            <person name="Mazdziarz M."/>
        </authorList>
    </citation>
    <scope>NUCLEOTIDE SEQUENCE [LARGE SCALE GENOMIC DNA]</scope>
    <source>
        <strain evidence="3">Rf_01</strain>
        <tissue evidence="3">Aerial parts of the thallus</tissue>
    </source>
</reference>
<dbReference type="Gene3D" id="2.170.270.10">
    <property type="entry name" value="SET domain"/>
    <property type="match status" value="1"/>
</dbReference>
<feature type="region of interest" description="Disordered" evidence="1">
    <location>
        <begin position="274"/>
        <end position="299"/>
    </location>
</feature>
<dbReference type="PROSITE" id="PS50280">
    <property type="entry name" value="SET"/>
    <property type="match status" value="1"/>
</dbReference>
<feature type="domain" description="SET" evidence="2">
    <location>
        <begin position="2"/>
        <end position="245"/>
    </location>
</feature>
<proteinExistence type="predicted"/>
<dbReference type="CDD" id="cd20071">
    <property type="entry name" value="SET_SMYD"/>
    <property type="match status" value="1"/>
</dbReference>
<name>A0ABD1YA47_9MARC</name>